<sequence length="1007" mass="110458">MFIRNGIKSNLRAKGRTALFSLLIFFLTATVILSLSVLLYCNNVLDACGRAYRSIALVEYMGSEYPGEDVPDAAARAAAEELTDEAVLSVPGVTAWTRGNTAFASVEGYERRAGTMPYGGRGVIVVSRVSAPLSLADPYASISDQEDMEEQPVYYTATMKTALYARSGKEGTYIDLLAGTSGFIPEKGKSYILNGSFISTASTARQAGKYPTNGYVIFRVESFLDSDDLPYLEYDGESEIPEVFLRAADQYRIMNNFVHVVPCRDVNDVYVFQQNELHLAEGSMPDPGVPFSCVISNDLAQRLELTPGDVISLDELRGTKEDRYYLKPAGSAQTFTVSGIAAAGSTGFGTVWVISEDADTPLFGYLLGTVSLRNDMAETATEALQALVPEQVRVTLLDQGYSDAVKPFHSVRKTAVDILLVCSAGVAAVLLLFAFLFVGRQSSTVRIMVSLGTPGGKIALWFLSGALFICGAAVVSAVILGTALRPALFRAIADAAAAARTGNGPLWFSETVLGIVKQDTFDPQVPLWPNLLAALGIMLLTVIFCLLFLRLARQGWTRKRGKSRVRVPRGRTSVRHRNGLRFALLSIRRGGLRSLVVPLVSLVLTITVLVLGGVYQGWQNELDYALDNTHIDGMVVSLDGRYYSGLALSVSDVRTLMAAKGVDSVSLSCGYHYWLPEDAPDFAQNAFGREHRMEWISAQPELVSLNALEAAREFYYRDPAVTWLEGWNESMLTETEVTPLLYRYDEVVDERPIPVVCSTSFLDEHGLTLGSTFSPMVQVAIDYFSMEVPVVLHVVGSYVQHEGKASIFAPLSCYIPLSLLTGSNDPSVRGNQTLFTFRTCRFRLASARELETIRKHLRSTSFSAVNRPAAIRMALLLRDAAFLKFREGMEHNITMGRIMSAILSLMIILLGFIISWLMTFSRQREFALMRGFGTKKRQVFASFFLEQAILCLVGCLVGCAALFWLYAGGITQPLAAAAYLICYLLGTAVSILIIRKTNLMELLAVRD</sequence>
<keyword evidence="2" id="KW-1185">Reference proteome</keyword>
<evidence type="ECO:0000313" key="1">
    <source>
        <dbReference type="EMBL" id="SMC50077.1"/>
    </source>
</evidence>
<accession>A0AC61PJS9</accession>
<proteinExistence type="predicted"/>
<gene>
    <name evidence="1" type="ORF">SAMN06297397_1078</name>
</gene>
<dbReference type="Proteomes" id="UP000192328">
    <property type="component" value="Unassembled WGS sequence"/>
</dbReference>
<organism evidence="1 2">
    <name type="scientific">Aristaeella lactis</name>
    <dbReference type="NCBI Taxonomy" id="3046383"/>
    <lineage>
        <taxon>Bacteria</taxon>
        <taxon>Bacillati</taxon>
        <taxon>Bacillota</taxon>
        <taxon>Clostridia</taxon>
        <taxon>Eubacteriales</taxon>
        <taxon>Aristaeellaceae</taxon>
        <taxon>Aristaeella</taxon>
    </lineage>
</organism>
<protein>
    <submittedName>
        <fullName evidence="1">FtsX-like permease family protein</fullName>
    </submittedName>
</protein>
<reference evidence="1" key="1">
    <citation type="submission" date="2017-04" db="EMBL/GenBank/DDBJ databases">
        <authorList>
            <person name="Varghese N."/>
            <person name="Submissions S."/>
        </authorList>
    </citation>
    <scope>NUCLEOTIDE SEQUENCE</scope>
    <source>
        <strain evidence="1">WTE2008</strain>
    </source>
</reference>
<evidence type="ECO:0000313" key="2">
    <source>
        <dbReference type="Proteomes" id="UP000192328"/>
    </source>
</evidence>
<dbReference type="EMBL" id="FWXZ01000002">
    <property type="protein sequence ID" value="SMC50077.1"/>
    <property type="molecule type" value="Genomic_DNA"/>
</dbReference>
<comment type="caution">
    <text evidence="1">The sequence shown here is derived from an EMBL/GenBank/DDBJ whole genome shotgun (WGS) entry which is preliminary data.</text>
</comment>
<name>A0AC61PJS9_9FIRM</name>